<sequence length="45" mass="5116">MDKNFDNNFLQPKIVSHQPIQFETDDHLYKPGENPSDGNNGWGNG</sequence>
<dbReference type="Proteomes" id="UP000823201">
    <property type="component" value="Unassembled WGS sequence"/>
</dbReference>
<gene>
    <name evidence="2" type="ORF">JOC27_002645</name>
</gene>
<dbReference type="EMBL" id="JAFBEV010000037">
    <property type="protein sequence ID" value="MBM7659140.1"/>
    <property type="molecule type" value="Genomic_DNA"/>
</dbReference>
<name>A0ABS2QBK0_9BACL</name>
<keyword evidence="3" id="KW-1185">Reference proteome</keyword>
<proteinExistence type="predicted"/>
<protein>
    <recommendedName>
        <fullName evidence="4">Paeninodin family lasso peptide</fullName>
    </recommendedName>
</protein>
<evidence type="ECO:0008006" key="4">
    <source>
        <dbReference type="Google" id="ProtNLM"/>
    </source>
</evidence>
<evidence type="ECO:0000313" key="3">
    <source>
        <dbReference type="Proteomes" id="UP000823201"/>
    </source>
</evidence>
<evidence type="ECO:0000313" key="2">
    <source>
        <dbReference type="EMBL" id="MBM7659140.1"/>
    </source>
</evidence>
<comment type="caution">
    <text evidence="2">The sequence shown here is derived from an EMBL/GenBank/DDBJ whole genome shotgun (WGS) entry which is preliminary data.</text>
</comment>
<dbReference type="RefSeq" id="WP_205007681.1">
    <property type="nucleotide sequence ID" value="NZ_CBCRXA010000036.1"/>
</dbReference>
<feature type="region of interest" description="Disordered" evidence="1">
    <location>
        <begin position="23"/>
        <end position="45"/>
    </location>
</feature>
<evidence type="ECO:0000256" key="1">
    <source>
        <dbReference type="SAM" id="MobiDB-lite"/>
    </source>
</evidence>
<accession>A0ABS2QBK0</accession>
<reference evidence="2 3" key="1">
    <citation type="submission" date="2021-01" db="EMBL/GenBank/DDBJ databases">
        <title>Genomic Encyclopedia of Type Strains, Phase IV (KMG-IV): sequencing the most valuable type-strain genomes for metagenomic binning, comparative biology and taxonomic classification.</title>
        <authorList>
            <person name="Goeker M."/>
        </authorList>
    </citation>
    <scope>NUCLEOTIDE SEQUENCE [LARGE SCALE GENOMIC DNA]</scope>
    <source>
        <strain evidence="2 3">DSM 100968</strain>
    </source>
</reference>
<organism evidence="2 3">
    <name type="scientific">Sporolactobacillus spathodeae</name>
    <dbReference type="NCBI Taxonomy" id="1465502"/>
    <lineage>
        <taxon>Bacteria</taxon>
        <taxon>Bacillati</taxon>
        <taxon>Bacillota</taxon>
        <taxon>Bacilli</taxon>
        <taxon>Bacillales</taxon>
        <taxon>Sporolactobacillaceae</taxon>
        <taxon>Sporolactobacillus</taxon>
    </lineage>
</organism>